<evidence type="ECO:0000256" key="2">
    <source>
        <dbReference type="ARBA" id="ARBA00004765"/>
    </source>
</evidence>
<gene>
    <name evidence="18" type="ORF">ZOSMA_29G01540</name>
</gene>
<keyword evidence="7 14" id="KW-0934">Plastid</keyword>
<keyword evidence="13 14" id="KW-0012">Acyltransferase</keyword>
<dbReference type="GO" id="GO:0016024">
    <property type="term" value="P:CDP-diacylglycerol biosynthetic process"/>
    <property type="evidence" value="ECO:0007669"/>
    <property type="project" value="UniProtKB-UniPathway"/>
</dbReference>
<feature type="domain" description="Phospholipid/glycerol acyltransferase" evidence="17">
    <location>
        <begin position="208"/>
        <end position="354"/>
    </location>
</feature>
<keyword evidence="9" id="KW-0809">Transit peptide</keyword>
<comment type="subcellular location">
    <subcellularLocation>
        <location evidence="1 14">Plastid</location>
        <location evidence="1 14">Chloroplast stroma</location>
    </subcellularLocation>
</comment>
<dbReference type="PANTHER" id="PTHR35695:SF1">
    <property type="entry name" value="GLYCEROL-3-PHOSPHATE ACYLTRANSFERASE, CHLOROPLASTIC"/>
    <property type="match status" value="1"/>
</dbReference>
<evidence type="ECO:0000256" key="9">
    <source>
        <dbReference type="ARBA" id="ARBA00022946"/>
    </source>
</evidence>
<evidence type="ECO:0000256" key="13">
    <source>
        <dbReference type="ARBA" id="ARBA00023315"/>
    </source>
</evidence>
<reference evidence="19" key="1">
    <citation type="journal article" date="2016" name="Nature">
        <title>The genome of the seagrass Zostera marina reveals angiosperm adaptation to the sea.</title>
        <authorList>
            <person name="Olsen J.L."/>
            <person name="Rouze P."/>
            <person name="Verhelst B."/>
            <person name="Lin Y.-C."/>
            <person name="Bayer T."/>
            <person name="Collen J."/>
            <person name="Dattolo E."/>
            <person name="De Paoli E."/>
            <person name="Dittami S."/>
            <person name="Maumus F."/>
            <person name="Michel G."/>
            <person name="Kersting A."/>
            <person name="Lauritano C."/>
            <person name="Lohaus R."/>
            <person name="Toepel M."/>
            <person name="Tonon T."/>
            <person name="Vanneste K."/>
            <person name="Amirebrahimi M."/>
            <person name="Brakel J."/>
            <person name="Bostroem C."/>
            <person name="Chovatia M."/>
            <person name="Grimwood J."/>
            <person name="Jenkins J.W."/>
            <person name="Jueterbock A."/>
            <person name="Mraz A."/>
            <person name="Stam W.T."/>
            <person name="Tice H."/>
            <person name="Bornberg-Bauer E."/>
            <person name="Green P.J."/>
            <person name="Pearson G.A."/>
            <person name="Procaccini G."/>
            <person name="Duarte C.M."/>
            <person name="Schmutz J."/>
            <person name="Reusch T.B.H."/>
            <person name="Van de Peer Y."/>
        </authorList>
    </citation>
    <scope>NUCLEOTIDE SEQUENCE [LARGE SCALE GENOMIC DNA]</scope>
    <source>
        <strain evidence="19">cv. Finnish</strain>
    </source>
</reference>
<evidence type="ECO:0000313" key="19">
    <source>
        <dbReference type="Proteomes" id="UP000036987"/>
    </source>
</evidence>
<evidence type="ECO:0000256" key="5">
    <source>
        <dbReference type="ARBA" id="ARBA00022516"/>
    </source>
</evidence>
<dbReference type="Gene3D" id="1.10.1200.50">
    <property type="entry name" value="Glycerol-3-phosphate acyltransferase, alpha helical bundle, N-terminal"/>
    <property type="match status" value="1"/>
</dbReference>
<dbReference type="CDD" id="cd07985">
    <property type="entry name" value="LPLAT_GPAT"/>
    <property type="match status" value="1"/>
</dbReference>
<evidence type="ECO:0000256" key="10">
    <source>
        <dbReference type="ARBA" id="ARBA00023098"/>
    </source>
</evidence>
<dbReference type="InterPro" id="IPR002123">
    <property type="entry name" value="Plipid/glycerol_acylTrfase"/>
</dbReference>
<keyword evidence="16" id="KW-0732">Signal</keyword>
<dbReference type="UniPathway" id="UPA00557">
    <property type="reaction ID" value="UER00612"/>
</dbReference>
<evidence type="ECO:0000256" key="11">
    <source>
        <dbReference type="ARBA" id="ARBA00023209"/>
    </source>
</evidence>
<comment type="caution">
    <text evidence="18">The sequence shown here is derived from an EMBL/GenBank/DDBJ whole genome shotgun (WGS) entry which is preliminary data.</text>
</comment>
<dbReference type="OrthoDB" id="524544at2759"/>
<dbReference type="PIRSF" id="PIRSF000431">
    <property type="entry name" value="Glycerol-3-P_O-acyltransfrase"/>
    <property type="match status" value="1"/>
</dbReference>
<evidence type="ECO:0000256" key="4">
    <source>
        <dbReference type="ARBA" id="ARBA00007937"/>
    </source>
</evidence>
<dbReference type="GO" id="GO:0004366">
    <property type="term" value="F:glycerol-3-phosphate O-acyltransferase activity"/>
    <property type="evidence" value="ECO:0000318"/>
    <property type="project" value="GO_Central"/>
</dbReference>
<keyword evidence="12" id="KW-1208">Phospholipid metabolism</keyword>
<evidence type="ECO:0000256" key="15">
    <source>
        <dbReference type="PIRSR" id="PIRSR000431-2"/>
    </source>
</evidence>
<dbReference type="GO" id="GO:0009570">
    <property type="term" value="C:chloroplast stroma"/>
    <property type="evidence" value="ECO:0000318"/>
    <property type="project" value="GO_Central"/>
</dbReference>
<evidence type="ECO:0000313" key="18">
    <source>
        <dbReference type="EMBL" id="KMZ66491.1"/>
    </source>
</evidence>
<comment type="similarity">
    <text evidence="4 14">Belongs to the GPAT/DAPAT family.</text>
</comment>
<keyword evidence="10 14" id="KW-0443">Lipid metabolism</keyword>
<dbReference type="STRING" id="29655.A0A0K9PBZ6"/>
<keyword evidence="19" id="KW-1185">Reference proteome</keyword>
<dbReference type="OMA" id="IAENMIY"/>
<organism evidence="18 19">
    <name type="scientific">Zostera marina</name>
    <name type="common">Eelgrass</name>
    <dbReference type="NCBI Taxonomy" id="29655"/>
    <lineage>
        <taxon>Eukaryota</taxon>
        <taxon>Viridiplantae</taxon>
        <taxon>Streptophyta</taxon>
        <taxon>Embryophyta</taxon>
        <taxon>Tracheophyta</taxon>
        <taxon>Spermatophyta</taxon>
        <taxon>Magnoliopsida</taxon>
        <taxon>Liliopsida</taxon>
        <taxon>Zosteraceae</taxon>
        <taxon>Zostera</taxon>
    </lineage>
</organism>
<dbReference type="EC" id="2.3.1.15" evidence="14"/>
<feature type="signal peptide" evidence="16">
    <location>
        <begin position="1"/>
        <end position="15"/>
    </location>
</feature>
<sequence>MVVVLACSSFSGVTASCSSSCGATSTSSAPSSSRGIMYFPYWKCRKSRLTGVCWSGTREVRSKELITRVVATEVTANGETESFLDARSEEDIIYLIQKRAESGKITENIATGMKILYHNYRNAVLKSKNPLANDVILSNMAVALDRILFEVEDPFTFLPHHRAIREPFDYYTFGQNYIRPLIDFRTSYIGNISIFQEVEEKLRKGHNVIFVSNHQTEADPAVIALLLETTNPFLAEKLTYIAGDRVVTDPFCKPFSMGRNLICVYSKNHLYDIPELADMKKKANTRSLKAMAMLLRDGGKLIWIAPSGGRDRPDSLTGELHPAPFDASSVDNIRRLADHSTVEGHIYPLSLLCYDIMPPPHQVEKEIGEQRRVSFHGVGLSIGHELKFDVITSTSETAEEAKNVFSQALYNSASEQYDILKSAIYGHDGLNASNSSVSLSQSWK</sequence>
<evidence type="ECO:0000256" key="14">
    <source>
        <dbReference type="PIRNR" id="PIRNR000431"/>
    </source>
</evidence>
<keyword evidence="5" id="KW-0444">Lipid biosynthesis</keyword>
<dbReference type="InterPro" id="IPR023083">
    <property type="entry name" value="G3P_O-acylTrfase_N"/>
</dbReference>
<dbReference type="EMBL" id="LFYR01000980">
    <property type="protein sequence ID" value="KMZ66491.1"/>
    <property type="molecule type" value="Genomic_DNA"/>
</dbReference>
<comment type="catalytic activity">
    <reaction evidence="14">
        <text>sn-glycerol 3-phosphate + an acyl-CoA = a 1-acyl-sn-glycero-3-phosphate + CoA</text>
        <dbReference type="Rhea" id="RHEA:15325"/>
        <dbReference type="ChEBI" id="CHEBI:57287"/>
        <dbReference type="ChEBI" id="CHEBI:57597"/>
        <dbReference type="ChEBI" id="CHEBI:57970"/>
        <dbReference type="ChEBI" id="CHEBI:58342"/>
        <dbReference type="EC" id="2.3.1.15"/>
    </reaction>
</comment>
<evidence type="ECO:0000256" key="3">
    <source>
        <dbReference type="ARBA" id="ARBA00005189"/>
    </source>
</evidence>
<keyword evidence="8 14" id="KW-0808">Transferase</keyword>
<protein>
    <recommendedName>
        <fullName evidence="14">Glycerol-3-phosphate acyltransferase, chloroplastic</fullName>
        <shortName evidence="14">GPAT</shortName>
        <ecNumber evidence="14">2.3.1.15</ecNumber>
    </recommendedName>
</protein>
<proteinExistence type="inferred from homology"/>
<evidence type="ECO:0000256" key="16">
    <source>
        <dbReference type="SAM" id="SignalP"/>
    </source>
</evidence>
<dbReference type="PANTHER" id="PTHR35695">
    <property type="entry name" value="GLYCEROL-3-PHOSPHATE ACYLTRANSFERASE, CHLOROPLASTIC"/>
    <property type="match status" value="1"/>
</dbReference>
<evidence type="ECO:0000259" key="17">
    <source>
        <dbReference type="SMART" id="SM00563"/>
    </source>
</evidence>
<accession>A0A0K9PBZ6</accession>
<evidence type="ECO:0000256" key="12">
    <source>
        <dbReference type="ARBA" id="ARBA00023264"/>
    </source>
</evidence>
<name>A0A0K9PBZ6_ZOSMR</name>
<dbReference type="AlphaFoldDB" id="A0A0K9PBZ6"/>
<comment type="function">
    <text evidence="14">Esterifies acyl-group from acyl-ACP to the sn-1 position of glycerol-3-phosphate. The enzyme from chilling-resistant plants discriminates against non-fluid palmitic acid and selects oleic acid whereas the enzyme from sensitive plants accepts both fatty acids.</text>
</comment>
<comment type="pathway">
    <text evidence="2 14">Phospholipid metabolism; CDP-diacylglycerol biosynthesis; CDP-diacylglycerol from sn-glycerol 3-phosphate: step 1/3.</text>
</comment>
<evidence type="ECO:0000256" key="8">
    <source>
        <dbReference type="ARBA" id="ARBA00022679"/>
    </source>
</evidence>
<evidence type="ECO:0000256" key="6">
    <source>
        <dbReference type="ARBA" id="ARBA00022528"/>
    </source>
</evidence>
<keyword evidence="6 14" id="KW-0150">Chloroplast</keyword>
<keyword evidence="11" id="KW-0594">Phospholipid biosynthesis</keyword>
<dbReference type="GO" id="GO:0006655">
    <property type="term" value="P:phosphatidylglycerol biosynthetic process"/>
    <property type="evidence" value="ECO:0000318"/>
    <property type="project" value="GO_Central"/>
</dbReference>
<feature type="short sequence motif" description="HXXXXD motif" evidence="15">
    <location>
        <begin position="214"/>
        <end position="219"/>
    </location>
</feature>
<dbReference type="SUPFAM" id="SSF69593">
    <property type="entry name" value="Glycerol-3-phosphate (1)-acyltransferase"/>
    <property type="match status" value="1"/>
</dbReference>
<dbReference type="Gene3D" id="3.40.1130.10">
    <property type="entry name" value="Glycerol-3-phosphate (1)-acyltransferase"/>
    <property type="match status" value="1"/>
</dbReference>
<evidence type="ECO:0000256" key="7">
    <source>
        <dbReference type="ARBA" id="ARBA00022640"/>
    </source>
</evidence>
<dbReference type="Pfam" id="PF01553">
    <property type="entry name" value="Acyltransferase"/>
    <property type="match status" value="1"/>
</dbReference>
<dbReference type="Proteomes" id="UP000036987">
    <property type="component" value="Unassembled WGS sequence"/>
</dbReference>
<dbReference type="InterPro" id="IPR038114">
    <property type="entry name" value="GPAT_N_sf"/>
</dbReference>
<evidence type="ECO:0000256" key="1">
    <source>
        <dbReference type="ARBA" id="ARBA00004470"/>
    </source>
</evidence>
<dbReference type="Pfam" id="PF14829">
    <property type="entry name" value="GPAT_N"/>
    <property type="match status" value="1"/>
</dbReference>
<dbReference type="SMART" id="SM00563">
    <property type="entry name" value="PlsC"/>
    <property type="match status" value="1"/>
</dbReference>
<feature type="chain" id="PRO_5012158557" description="Glycerol-3-phosphate acyltransferase, chloroplastic" evidence="16">
    <location>
        <begin position="16"/>
        <end position="444"/>
    </location>
</feature>
<comment type="pathway">
    <text evidence="3">Lipid metabolism.</text>
</comment>
<dbReference type="InterPro" id="IPR016222">
    <property type="entry name" value="G3P_O-acylTrfase_chlp"/>
</dbReference>